<dbReference type="GeneID" id="100207791"/>
<feature type="region of interest" description="Disordered" evidence="1">
    <location>
        <begin position="347"/>
        <end position="387"/>
    </location>
</feature>
<evidence type="ECO:0000313" key="2">
    <source>
        <dbReference type="Proteomes" id="UP001652625"/>
    </source>
</evidence>
<keyword evidence="2" id="KW-1185">Reference proteome</keyword>
<evidence type="ECO:0000256" key="1">
    <source>
        <dbReference type="SAM" id="MobiDB-lite"/>
    </source>
</evidence>
<accession>A0ABM4BBP2</accession>
<gene>
    <name evidence="3" type="primary">LOC100207791</name>
</gene>
<feature type="region of interest" description="Disordered" evidence="1">
    <location>
        <begin position="1360"/>
        <end position="1398"/>
    </location>
</feature>
<protein>
    <submittedName>
        <fullName evidence="3">Uncharacterized protein LOC100207791 isoform X3</fullName>
    </submittedName>
</protein>
<reference evidence="3" key="2">
    <citation type="submission" date="2025-08" db="UniProtKB">
        <authorList>
            <consortium name="RefSeq"/>
        </authorList>
    </citation>
    <scope>IDENTIFICATION</scope>
</reference>
<feature type="region of interest" description="Disordered" evidence="1">
    <location>
        <begin position="939"/>
        <end position="990"/>
    </location>
</feature>
<feature type="compositionally biased region" description="Basic and acidic residues" evidence="1">
    <location>
        <begin position="967"/>
        <end position="981"/>
    </location>
</feature>
<dbReference type="Proteomes" id="UP001652625">
    <property type="component" value="Chromosome 02"/>
</dbReference>
<sequence>MILKIVPRFEVMLWLFVIANLLLCYAKSKRNNFDFQKANKRQYLVKPVDINHWSGPYFNERQTQNAFKNMIYSVNNGRKREELGFDARKILNLDPENSLRRLNIDENPVAETFAGDSSDRNSVESPQERLANMISKPIIHYEYSHDDPKWRVKDRLNKIRKEYSDKRRYENNIYKNSIQSEDESEYKQKMFETPFKRNNKLSDDFYGRNLGVTLYESDKMGNQKTVNPFNDAVNGFKKYIPHRESPSNNAIVNLILAEKAARRRFPEKEETENFHLFKTVPFFKRKTHVGNEINENFNQLGKFEKLNDERNYYSKDEETKTHHNKLEDEHSVDQFLQSDMGLSNYHLIDKENGNDRDEPDNNREEFNNNREENKLLKHDSFSRISNPYETENNLNEYKSNAAHAQNSLKRYPNSKRSTLLANHVVTKKNKINKRKLKKKTSVEQKVSKKFNVENSSSSSSKRWNTFQPNEMFQRHPSDFYGEHSQNNIQMISGRYEPNNNWNRLNENDYITNTGFENAHSTVEAGYMGKNDLDVEMSLQPIIQNAYPGEISNHKEKMNYGEKLQNLQSHDHSGGKLTDDIWEHEFNANEVGRNHQSRHGKLMGFFGNSDQGALLPAETLDGIAANWEHAHQNVHYENLPHNKGGGHIIQAIQDDPMIDSQFSTFGIGLVMDKHRHGSKHQNNAANTHLLPDSMQGSHFMHDADYEQQLHNYMLLNNENIPDDSHHQEMSNDEYQNHINSLMMKYKPLIEKAHDGSDVSSYLYQSLIPHHKPKHPHPGYDYYAFKNPWSNMQLPYHIPVENHPLEDELKETTTEITTEAKPDFIEGKPELVFPKLVEAKTDFVEAKTESIEAKPDLLLAKPEFLEAKPELIEAKPEPVEAKPELIEAKPEHLLEKPKIKEAKAELIEAKPELLKAQPEHFKENSEAITSSNLLKENLQTVGVGDENNSEPKTEKLNNKEASNVNKSNELLKGENKPTEKEPLKPNLGVKSPWGEAPSKIPLQHHRSSTEILFSDPSPIIQAYNQLNLLVPAALQIKALQEQLKEVKQKSALQIALLESKNRNASKSEKDTSLQISPNKAMFTVNPAERLTSEAGLLSPSIIQELVAQAKNIRPTGDIKSVLEASSSPGSKENTLSQANLIQTSVAQKALLKLINAAVDSSSKQQYKDQKDEALKQLNLQTDQLKLLALIKNLQPSSATAVEKEHLNNMLNQIALNKHLDSATSAAVSSPADINSMLLKIVLKQQNPNLNVIKSKGVSLLQNGNEVFNVFDKEKNKGFAKQNSSEVIRLLIEKLQHKKHKKTKDAFENPYAKIGYVGKRGPLSSQQESSNDEITNIGTSNEASIINGTSFNKILQSVNLHYNEDDENEAKSKISVKKSKTAEKNKNKPKEKMTRLENYKK</sequence>
<feature type="compositionally biased region" description="Basic and acidic residues" evidence="1">
    <location>
        <begin position="1377"/>
        <end position="1398"/>
    </location>
</feature>
<dbReference type="RefSeq" id="XP_065646338.1">
    <property type="nucleotide sequence ID" value="XM_065790266.1"/>
</dbReference>
<proteinExistence type="predicted"/>
<feature type="compositionally biased region" description="Basic and acidic residues" evidence="1">
    <location>
        <begin position="347"/>
        <end position="381"/>
    </location>
</feature>
<name>A0ABM4BBP2_HYDVU</name>
<reference evidence="2" key="1">
    <citation type="submission" date="2025-05" db="UniProtKB">
        <authorList>
            <consortium name="RefSeq"/>
        </authorList>
    </citation>
    <scope>NUCLEOTIDE SEQUENCE [LARGE SCALE GENOMIC DNA]</scope>
</reference>
<organism evidence="2 3">
    <name type="scientific">Hydra vulgaris</name>
    <name type="common">Hydra</name>
    <name type="synonym">Hydra attenuata</name>
    <dbReference type="NCBI Taxonomy" id="6087"/>
    <lineage>
        <taxon>Eukaryota</taxon>
        <taxon>Metazoa</taxon>
        <taxon>Cnidaria</taxon>
        <taxon>Hydrozoa</taxon>
        <taxon>Hydroidolina</taxon>
        <taxon>Anthoathecata</taxon>
        <taxon>Aplanulata</taxon>
        <taxon>Hydridae</taxon>
        <taxon>Hydra</taxon>
    </lineage>
</organism>
<feature type="compositionally biased region" description="Polar residues" evidence="1">
    <location>
        <begin position="957"/>
        <end position="966"/>
    </location>
</feature>
<feature type="compositionally biased region" description="Basic and acidic residues" evidence="1">
    <location>
        <begin position="947"/>
        <end position="956"/>
    </location>
</feature>
<evidence type="ECO:0000313" key="3">
    <source>
        <dbReference type="RefSeq" id="XP_065646338.1"/>
    </source>
</evidence>